<keyword evidence="3" id="KW-1185">Reference proteome</keyword>
<dbReference type="Proteomes" id="UP000837857">
    <property type="component" value="Chromosome 26"/>
</dbReference>
<dbReference type="EMBL" id="OW152838">
    <property type="protein sequence ID" value="CAH2059060.1"/>
    <property type="molecule type" value="Genomic_DNA"/>
</dbReference>
<protein>
    <submittedName>
        <fullName evidence="2">Uncharacterized protein</fullName>
    </submittedName>
</protein>
<evidence type="ECO:0000313" key="3">
    <source>
        <dbReference type="Proteomes" id="UP000837857"/>
    </source>
</evidence>
<gene>
    <name evidence="2" type="ORF">IPOD504_LOCUS10700</name>
</gene>
<name>A0ABN8IJ93_9NEOP</name>
<evidence type="ECO:0000313" key="2">
    <source>
        <dbReference type="EMBL" id="CAH2059060.1"/>
    </source>
</evidence>
<sequence>MRKKRSQADGNTSSEVKELTEEVRLLTREISSLKNRLEAATTSLTSCHTRLEELGSSIAVNDHRLKQLETRDQQVKLLEAKVEELNQELNAQEQNHLSNEMELAGIPEHGGENLQHIVLLAAKKVGVTLDDCDIDWVARVGPRTKPAISTEHEVKFSRPVVVRLLRRNKKNNRYKFEFVTEGLAARNVNNKYQFERAQATTRGNARQN</sequence>
<feature type="coiled-coil region" evidence="1">
    <location>
        <begin position="68"/>
        <end position="102"/>
    </location>
</feature>
<evidence type="ECO:0000256" key="1">
    <source>
        <dbReference type="SAM" id="Coils"/>
    </source>
</evidence>
<feature type="coiled-coil region" evidence="1">
    <location>
        <begin position="16"/>
        <end position="43"/>
    </location>
</feature>
<reference evidence="2" key="1">
    <citation type="submission" date="2022-03" db="EMBL/GenBank/DDBJ databases">
        <authorList>
            <person name="Martin H S."/>
        </authorList>
    </citation>
    <scope>NUCLEOTIDE SEQUENCE</scope>
</reference>
<organism evidence="2 3">
    <name type="scientific">Iphiclides podalirius</name>
    <name type="common">scarce swallowtail</name>
    <dbReference type="NCBI Taxonomy" id="110791"/>
    <lineage>
        <taxon>Eukaryota</taxon>
        <taxon>Metazoa</taxon>
        <taxon>Ecdysozoa</taxon>
        <taxon>Arthropoda</taxon>
        <taxon>Hexapoda</taxon>
        <taxon>Insecta</taxon>
        <taxon>Pterygota</taxon>
        <taxon>Neoptera</taxon>
        <taxon>Endopterygota</taxon>
        <taxon>Lepidoptera</taxon>
        <taxon>Glossata</taxon>
        <taxon>Ditrysia</taxon>
        <taxon>Papilionoidea</taxon>
        <taxon>Papilionidae</taxon>
        <taxon>Papilioninae</taxon>
        <taxon>Iphiclides</taxon>
    </lineage>
</organism>
<accession>A0ABN8IJ93</accession>
<feature type="non-terminal residue" evidence="2">
    <location>
        <position position="1"/>
    </location>
</feature>
<keyword evidence="1" id="KW-0175">Coiled coil</keyword>
<proteinExistence type="predicted"/>